<protein>
    <submittedName>
        <fullName evidence="1">Uncharacterized protein</fullName>
    </submittedName>
</protein>
<sequence length="63" mass="7201">MTLMYLRRIMTWRAMKNLPFLNLILTILGTGVPALVITTETNVAHDRREQKLPTQCTTSSIIL</sequence>
<gene>
    <name evidence="1" type="ORF">BCR42DRAFT_429618</name>
</gene>
<comment type="caution">
    <text evidence="1">The sequence shown here is derived from an EMBL/GenBank/DDBJ whole genome shotgun (WGS) entry which is preliminary data.</text>
</comment>
<proteinExistence type="predicted"/>
<dbReference type="Proteomes" id="UP000193560">
    <property type="component" value="Unassembled WGS sequence"/>
</dbReference>
<reference evidence="1 2" key="1">
    <citation type="submission" date="2016-07" db="EMBL/GenBank/DDBJ databases">
        <title>Pervasive Adenine N6-methylation of Active Genes in Fungi.</title>
        <authorList>
            <consortium name="DOE Joint Genome Institute"/>
            <person name="Mondo S.J."/>
            <person name="Dannebaum R.O."/>
            <person name="Kuo R.C."/>
            <person name="Labutti K."/>
            <person name="Haridas S."/>
            <person name="Kuo A."/>
            <person name="Salamov A."/>
            <person name="Ahrendt S.R."/>
            <person name="Lipzen A."/>
            <person name="Sullivan W."/>
            <person name="Andreopoulos W.B."/>
            <person name="Clum A."/>
            <person name="Lindquist E."/>
            <person name="Daum C."/>
            <person name="Ramamoorthy G.K."/>
            <person name="Gryganskyi A."/>
            <person name="Culley D."/>
            <person name="Magnuson J.K."/>
            <person name="James T.Y."/>
            <person name="O'Malley M.A."/>
            <person name="Stajich J.E."/>
            <person name="Spatafora J.W."/>
            <person name="Visel A."/>
            <person name="Grigoriev I.V."/>
        </authorList>
    </citation>
    <scope>NUCLEOTIDE SEQUENCE [LARGE SCALE GENOMIC DNA]</scope>
    <source>
        <strain evidence="1 2">NRRL 1336</strain>
    </source>
</reference>
<organism evidence="1 2">
    <name type="scientific">Absidia repens</name>
    <dbReference type="NCBI Taxonomy" id="90262"/>
    <lineage>
        <taxon>Eukaryota</taxon>
        <taxon>Fungi</taxon>
        <taxon>Fungi incertae sedis</taxon>
        <taxon>Mucoromycota</taxon>
        <taxon>Mucoromycotina</taxon>
        <taxon>Mucoromycetes</taxon>
        <taxon>Mucorales</taxon>
        <taxon>Cunninghamellaceae</taxon>
        <taxon>Absidia</taxon>
    </lineage>
</organism>
<evidence type="ECO:0000313" key="2">
    <source>
        <dbReference type="Proteomes" id="UP000193560"/>
    </source>
</evidence>
<keyword evidence="2" id="KW-1185">Reference proteome</keyword>
<evidence type="ECO:0000313" key="1">
    <source>
        <dbReference type="EMBL" id="ORZ02095.1"/>
    </source>
</evidence>
<accession>A0A1X2HR74</accession>
<dbReference type="EMBL" id="MCGE01000054">
    <property type="protein sequence ID" value="ORZ02095.1"/>
    <property type="molecule type" value="Genomic_DNA"/>
</dbReference>
<dbReference type="AlphaFoldDB" id="A0A1X2HR74"/>
<name>A0A1X2HR74_9FUNG</name>